<dbReference type="Gene3D" id="3.30.450.20">
    <property type="entry name" value="PAS domain"/>
    <property type="match status" value="1"/>
</dbReference>
<comment type="caution">
    <text evidence="2">The sequence shown here is derived from an EMBL/GenBank/DDBJ whole genome shotgun (WGS) entry which is preliminary data.</text>
</comment>
<name>A0AAV7ZQ82_9EUKA</name>
<feature type="compositionally biased region" description="Basic and acidic residues" evidence="1">
    <location>
        <begin position="284"/>
        <end position="301"/>
    </location>
</feature>
<evidence type="ECO:0000313" key="2">
    <source>
        <dbReference type="EMBL" id="KAJ3442652.1"/>
    </source>
</evidence>
<organism evidence="2 3">
    <name type="scientific">Anaeramoeba flamelloides</name>
    <dbReference type="NCBI Taxonomy" id="1746091"/>
    <lineage>
        <taxon>Eukaryota</taxon>
        <taxon>Metamonada</taxon>
        <taxon>Anaeramoebidae</taxon>
        <taxon>Anaeramoeba</taxon>
    </lineage>
</organism>
<dbReference type="AlphaFoldDB" id="A0AAV7ZQ82"/>
<dbReference type="EMBL" id="JANTQA010000026">
    <property type="protein sequence ID" value="KAJ3442652.1"/>
    <property type="molecule type" value="Genomic_DNA"/>
</dbReference>
<dbReference type="SUPFAM" id="SSF55785">
    <property type="entry name" value="PYP-like sensor domain (PAS domain)"/>
    <property type="match status" value="1"/>
</dbReference>
<proteinExistence type="predicted"/>
<evidence type="ECO:0000313" key="3">
    <source>
        <dbReference type="Proteomes" id="UP001146793"/>
    </source>
</evidence>
<dbReference type="InterPro" id="IPR035965">
    <property type="entry name" value="PAS-like_dom_sf"/>
</dbReference>
<protein>
    <submittedName>
        <fullName evidence="2">Uncharacterized protein</fullName>
    </submittedName>
</protein>
<feature type="compositionally biased region" description="Basic and acidic residues" evidence="1">
    <location>
        <begin position="392"/>
        <end position="422"/>
    </location>
</feature>
<evidence type="ECO:0000256" key="1">
    <source>
        <dbReference type="SAM" id="MobiDB-lite"/>
    </source>
</evidence>
<reference evidence="2" key="1">
    <citation type="submission" date="2022-08" db="EMBL/GenBank/DDBJ databases">
        <title>Novel sulphate-reducing endosymbionts in the free-living metamonad Anaeramoeba.</title>
        <authorList>
            <person name="Jerlstrom-Hultqvist J."/>
            <person name="Cepicka I."/>
            <person name="Gallot-Lavallee L."/>
            <person name="Salas-Leiva D."/>
            <person name="Curtis B.A."/>
            <person name="Zahonova K."/>
            <person name="Pipaliya S."/>
            <person name="Dacks J."/>
            <person name="Roger A.J."/>
        </authorList>
    </citation>
    <scope>NUCLEOTIDE SEQUENCE</scope>
    <source>
        <strain evidence="2">Busselton2</strain>
    </source>
</reference>
<feature type="region of interest" description="Disordered" evidence="1">
    <location>
        <begin position="265"/>
        <end position="308"/>
    </location>
</feature>
<accession>A0AAV7ZQ82</accession>
<dbReference type="Proteomes" id="UP001146793">
    <property type="component" value="Unassembled WGS sequence"/>
</dbReference>
<gene>
    <name evidence="2" type="ORF">M0812_12392</name>
</gene>
<feature type="region of interest" description="Disordered" evidence="1">
    <location>
        <begin position="392"/>
        <end position="426"/>
    </location>
</feature>
<sequence>MGNSFLQNCKKKIVQPNRFQGYTKKIHHSNDPICLLNSHGLFKDMNKQFLSFLKITNETIILGKSIYTLFPHVQEISNQPSPKVLQQILQHIKNSEHLNKVFYWTFLNTEGQTTNVRIWVNIIQSSSNYYFQLVLQSCKGKLYGMRETGTGEKGKDQEQKEKENQKVCEKKIGPTIHQALKIKNIKNKQELNKNNQRTKQRVSISEIFPTRYTIFKKSPLFFSKLEPKEIIVRSQFTNKRFLLFPICFTNLNNKKTIVVKNKQDFGGEGQKKDKNDMGQLPVLKEQKENKSKDKYKNKSEQEFDSPTKNTYHIKTNFSKKIQPFEEKEEKHRILSEHIYEIKSLIHSLENFDIEFDILNSLDDISNLFDQKYSKIAWKIQLLLIQHQLNPKEPENYLGRNTDKEKQSQTMKEIERKEKQEKHFGKKYSFEEESNQILLL</sequence>
<feature type="compositionally biased region" description="Basic and acidic residues" evidence="1">
    <location>
        <begin position="265"/>
        <end position="276"/>
    </location>
</feature>